<evidence type="ECO:0000313" key="2">
    <source>
        <dbReference type="EMBL" id="KAJ7601612.1"/>
    </source>
</evidence>
<dbReference type="EMBL" id="JARKIF010000353">
    <property type="protein sequence ID" value="KAJ7601612.1"/>
    <property type="molecule type" value="Genomic_DNA"/>
</dbReference>
<proteinExistence type="predicted"/>
<sequence>MPIFRCQYCGRSVNTAAGVNRHIGNTPACRLQWAKALGAIVVAREEQDDEPAPAASPAPSPPLSPVLSEDDNDLGVGDDFVLPPRVDTPPPPELVGEPRSHRASIEEVLDEDDPAYRKRFVEPFPGDAGTPSAAPAVLCALINLIASQAGSRTEALNAGTMLSIISNDVLPKLDTPGGLAWATDEQPEGAEWQRTNIELGGLSLSGLRTPIQVRTHAQTVQHVDTDMVFTPKLDNVSEHSTVKS</sequence>
<comment type="caution">
    <text evidence="2">The sequence shown here is derived from an EMBL/GenBank/DDBJ whole genome shotgun (WGS) entry which is preliminary data.</text>
</comment>
<name>A0AAD7F838_9AGAR</name>
<gene>
    <name evidence="2" type="ORF">FB45DRAFT_1048746</name>
</gene>
<evidence type="ECO:0000256" key="1">
    <source>
        <dbReference type="SAM" id="MobiDB-lite"/>
    </source>
</evidence>
<dbReference type="AlphaFoldDB" id="A0AAD7F838"/>
<dbReference type="Proteomes" id="UP001221142">
    <property type="component" value="Unassembled WGS sequence"/>
</dbReference>
<evidence type="ECO:0000313" key="3">
    <source>
        <dbReference type="Proteomes" id="UP001221142"/>
    </source>
</evidence>
<keyword evidence="3" id="KW-1185">Reference proteome</keyword>
<feature type="compositionally biased region" description="Pro residues" evidence="1">
    <location>
        <begin position="54"/>
        <end position="64"/>
    </location>
</feature>
<feature type="region of interest" description="Disordered" evidence="1">
    <location>
        <begin position="45"/>
        <end position="101"/>
    </location>
</feature>
<accession>A0AAD7F838</accession>
<organism evidence="2 3">
    <name type="scientific">Roridomyces roridus</name>
    <dbReference type="NCBI Taxonomy" id="1738132"/>
    <lineage>
        <taxon>Eukaryota</taxon>
        <taxon>Fungi</taxon>
        <taxon>Dikarya</taxon>
        <taxon>Basidiomycota</taxon>
        <taxon>Agaricomycotina</taxon>
        <taxon>Agaricomycetes</taxon>
        <taxon>Agaricomycetidae</taxon>
        <taxon>Agaricales</taxon>
        <taxon>Marasmiineae</taxon>
        <taxon>Mycenaceae</taxon>
        <taxon>Roridomyces</taxon>
    </lineage>
</organism>
<protein>
    <submittedName>
        <fullName evidence="2">Uncharacterized protein</fullName>
    </submittedName>
</protein>
<reference evidence="2" key="1">
    <citation type="submission" date="2023-03" db="EMBL/GenBank/DDBJ databases">
        <title>Massive genome expansion in bonnet fungi (Mycena s.s.) driven by repeated elements and novel gene families across ecological guilds.</title>
        <authorList>
            <consortium name="Lawrence Berkeley National Laboratory"/>
            <person name="Harder C.B."/>
            <person name="Miyauchi S."/>
            <person name="Viragh M."/>
            <person name="Kuo A."/>
            <person name="Thoen E."/>
            <person name="Andreopoulos B."/>
            <person name="Lu D."/>
            <person name="Skrede I."/>
            <person name="Drula E."/>
            <person name="Henrissat B."/>
            <person name="Morin E."/>
            <person name="Kohler A."/>
            <person name="Barry K."/>
            <person name="LaButti K."/>
            <person name="Morin E."/>
            <person name="Salamov A."/>
            <person name="Lipzen A."/>
            <person name="Mereny Z."/>
            <person name="Hegedus B."/>
            <person name="Baldrian P."/>
            <person name="Stursova M."/>
            <person name="Weitz H."/>
            <person name="Taylor A."/>
            <person name="Grigoriev I.V."/>
            <person name="Nagy L.G."/>
            <person name="Martin F."/>
            <person name="Kauserud H."/>
        </authorList>
    </citation>
    <scope>NUCLEOTIDE SEQUENCE</scope>
    <source>
        <strain evidence="2">9284</strain>
    </source>
</reference>